<sequence length="102" mass="11652">MVNESKQKCFGVQTGFEEDGTPRIEETCMYPLKIGPKSILYRFDLNAIPNEIIQTVLMASVISDAYTDVRVSSVRLGFDQRLAVKNMKLRVVFVNYKDDIEL</sequence>
<evidence type="ECO:0000313" key="1">
    <source>
        <dbReference type="EMBL" id="CAB4160007.1"/>
    </source>
</evidence>
<protein>
    <submittedName>
        <fullName evidence="1">Uncharacterized protein</fullName>
    </submittedName>
</protein>
<gene>
    <name evidence="1" type="ORF">UFOVP724_42</name>
</gene>
<dbReference type="EMBL" id="LR796696">
    <property type="protein sequence ID" value="CAB4160007.1"/>
    <property type="molecule type" value="Genomic_DNA"/>
</dbReference>
<proteinExistence type="predicted"/>
<reference evidence="1" key="1">
    <citation type="submission" date="2020-04" db="EMBL/GenBank/DDBJ databases">
        <authorList>
            <person name="Chiriac C."/>
            <person name="Salcher M."/>
            <person name="Ghai R."/>
            <person name="Kavagutti S V."/>
        </authorList>
    </citation>
    <scope>NUCLEOTIDE SEQUENCE</scope>
</reference>
<name>A0A6J5NM85_9CAUD</name>
<organism evidence="1">
    <name type="scientific">uncultured Caudovirales phage</name>
    <dbReference type="NCBI Taxonomy" id="2100421"/>
    <lineage>
        <taxon>Viruses</taxon>
        <taxon>Duplodnaviria</taxon>
        <taxon>Heunggongvirae</taxon>
        <taxon>Uroviricota</taxon>
        <taxon>Caudoviricetes</taxon>
        <taxon>Peduoviridae</taxon>
        <taxon>Maltschvirus</taxon>
        <taxon>Maltschvirus maltsch</taxon>
    </lineage>
</organism>
<accession>A0A6J5NM85</accession>